<protein>
    <recommendedName>
        <fullName evidence="1">Fido domain-containing protein</fullName>
    </recommendedName>
</protein>
<reference evidence="2" key="1">
    <citation type="submission" date="2020-09" db="EMBL/GenBank/DDBJ databases">
        <title>Hoyosella lacisalsi sp. nov., a halotolerant actinobacterium isolated from soil of Lake Gudzhirganskoe.</title>
        <authorList>
            <person name="Yang Q."/>
            <person name="Guo P.Y."/>
            <person name="Liu S.W."/>
            <person name="Li F.N."/>
            <person name="Sun C.H."/>
        </authorList>
    </citation>
    <scope>NUCLEOTIDE SEQUENCE</scope>
    <source>
        <strain evidence="2">G463</strain>
    </source>
</reference>
<dbReference type="Proteomes" id="UP000642993">
    <property type="component" value="Unassembled WGS sequence"/>
</dbReference>
<evidence type="ECO:0000313" key="2">
    <source>
        <dbReference type="EMBL" id="MBD8506252.1"/>
    </source>
</evidence>
<proteinExistence type="predicted"/>
<dbReference type="Pfam" id="PF02661">
    <property type="entry name" value="Fic"/>
    <property type="match status" value="1"/>
</dbReference>
<dbReference type="RefSeq" id="WP_192038702.1">
    <property type="nucleotide sequence ID" value="NZ_JACYWE010000003.1"/>
</dbReference>
<dbReference type="InterPro" id="IPR003812">
    <property type="entry name" value="Fido"/>
</dbReference>
<evidence type="ECO:0000313" key="3">
    <source>
        <dbReference type="Proteomes" id="UP000642993"/>
    </source>
</evidence>
<name>A0A927JCS2_9ACTN</name>
<organism evidence="2 3">
    <name type="scientific">Lolliginicoccus lacisalsi</name>
    <dbReference type="NCBI Taxonomy" id="2742202"/>
    <lineage>
        <taxon>Bacteria</taxon>
        <taxon>Bacillati</taxon>
        <taxon>Actinomycetota</taxon>
        <taxon>Actinomycetes</taxon>
        <taxon>Mycobacteriales</taxon>
        <taxon>Hoyosellaceae</taxon>
        <taxon>Lolliginicoccus</taxon>
    </lineage>
</organism>
<dbReference type="AlphaFoldDB" id="A0A927JCS2"/>
<comment type="caution">
    <text evidence="2">The sequence shown here is derived from an EMBL/GenBank/DDBJ whole genome shotgun (WGS) entry which is preliminary data.</text>
</comment>
<feature type="domain" description="Fido" evidence="1">
    <location>
        <begin position="1"/>
        <end position="64"/>
    </location>
</feature>
<dbReference type="PROSITE" id="PS51459">
    <property type="entry name" value="FIDO"/>
    <property type="match status" value="1"/>
</dbReference>
<sequence length="64" mass="6862">MPGDGSGISKQEAAALLESIVRNHPLVDGSNRLGWLAVLVVYGLNRYRLEAPDDDADDVIVDLA</sequence>
<dbReference type="EMBL" id="JACYWE010000003">
    <property type="protein sequence ID" value="MBD8506252.1"/>
    <property type="molecule type" value="Genomic_DNA"/>
</dbReference>
<dbReference type="InterPro" id="IPR053737">
    <property type="entry name" value="Type_II_TA_Toxin"/>
</dbReference>
<keyword evidence="3" id="KW-1185">Reference proteome</keyword>
<accession>A0A927JCS2</accession>
<gene>
    <name evidence="2" type="ORF">HT102_07130</name>
</gene>
<dbReference type="Gene3D" id="1.20.120.1870">
    <property type="entry name" value="Fic/DOC protein, Fido domain"/>
    <property type="match status" value="1"/>
</dbReference>
<evidence type="ECO:0000259" key="1">
    <source>
        <dbReference type="PROSITE" id="PS51459"/>
    </source>
</evidence>